<dbReference type="InterPro" id="IPR036770">
    <property type="entry name" value="Ankyrin_rpt-contain_sf"/>
</dbReference>
<evidence type="ECO:0000313" key="2">
    <source>
        <dbReference type="Proteomes" id="UP001229421"/>
    </source>
</evidence>
<name>A0AAD8NNH8_TARER</name>
<evidence type="ECO:0000313" key="1">
    <source>
        <dbReference type="EMBL" id="KAK1415639.1"/>
    </source>
</evidence>
<organism evidence="1 2">
    <name type="scientific">Tagetes erecta</name>
    <name type="common">African marigold</name>
    <dbReference type="NCBI Taxonomy" id="13708"/>
    <lineage>
        <taxon>Eukaryota</taxon>
        <taxon>Viridiplantae</taxon>
        <taxon>Streptophyta</taxon>
        <taxon>Embryophyta</taxon>
        <taxon>Tracheophyta</taxon>
        <taxon>Spermatophyta</taxon>
        <taxon>Magnoliopsida</taxon>
        <taxon>eudicotyledons</taxon>
        <taxon>Gunneridae</taxon>
        <taxon>Pentapetalae</taxon>
        <taxon>asterids</taxon>
        <taxon>campanulids</taxon>
        <taxon>Asterales</taxon>
        <taxon>Asteraceae</taxon>
        <taxon>Asteroideae</taxon>
        <taxon>Heliantheae alliance</taxon>
        <taxon>Tageteae</taxon>
        <taxon>Tagetes</taxon>
    </lineage>
</organism>
<accession>A0AAD8NNH8</accession>
<dbReference type="SUPFAM" id="SSF48403">
    <property type="entry name" value="Ankyrin repeat"/>
    <property type="match status" value="2"/>
</dbReference>
<dbReference type="AlphaFoldDB" id="A0AAD8NNH8"/>
<dbReference type="EMBL" id="JAUHHV010000008">
    <property type="protein sequence ID" value="KAK1415639.1"/>
    <property type="molecule type" value="Genomic_DNA"/>
</dbReference>
<proteinExistence type="predicted"/>
<gene>
    <name evidence="1" type="ORF">QVD17_31424</name>
</gene>
<dbReference type="Proteomes" id="UP001229421">
    <property type="component" value="Unassembled WGS sequence"/>
</dbReference>
<dbReference type="PANTHER" id="PTHR24177:SF443">
    <property type="entry name" value="PGG DOMAIN-CONTAINING PROTEIN"/>
    <property type="match status" value="1"/>
</dbReference>
<dbReference type="SMART" id="SM00248">
    <property type="entry name" value="ANK"/>
    <property type="match status" value="4"/>
</dbReference>
<dbReference type="InterPro" id="IPR002110">
    <property type="entry name" value="Ankyrin_rpt"/>
</dbReference>
<dbReference type="PANTHER" id="PTHR24177">
    <property type="entry name" value="CASKIN"/>
    <property type="match status" value="1"/>
</dbReference>
<reference evidence="1" key="1">
    <citation type="journal article" date="2023" name="bioRxiv">
        <title>Improved chromosome-level genome assembly for marigold (Tagetes erecta).</title>
        <authorList>
            <person name="Jiang F."/>
            <person name="Yuan L."/>
            <person name="Wang S."/>
            <person name="Wang H."/>
            <person name="Xu D."/>
            <person name="Wang A."/>
            <person name="Fan W."/>
        </authorList>
    </citation>
    <scope>NUCLEOTIDE SEQUENCE</scope>
    <source>
        <strain evidence="1">WSJ</strain>
        <tissue evidence="1">Leaf</tissue>
    </source>
</reference>
<dbReference type="GO" id="GO:0016020">
    <property type="term" value="C:membrane"/>
    <property type="evidence" value="ECO:0007669"/>
    <property type="project" value="TreeGrafter"/>
</dbReference>
<keyword evidence="2" id="KW-1185">Reference proteome</keyword>
<sequence length="414" mass="47787">MFSPKIEDNIIPNTYNIDAPRPCLFGNGEDHVKFVAPLYEASIRGDWETAKNLFTKRRDLVRCSLDDNLSTPLHVAVASRLCTVKSNFVKNLVNMMTNEELEIKNAYSCTAFWIAAASNNKHAVVIMMKKNSNLMNIRSSKDILPTTISARRWDQDLARYLYDCSQKMGSDHRWTYRDWDLTLLYCLESYNYDLALKILEDYPELARNVSLLDVLARDSYGFEREEKNLIARIIAATVRLFCPKEQHAVEEDSKALQILKKIWGHITKTMNISKIEDILKGPPTILDDGTIRYSSRIMFVAAEAGNTKFIVELLRTYPHLVLSKNDDGLTIFHIAVLRRHHDIYNLLYEMDRRSSHEIYTIKDKSGNNMLHLVGKSSKSMAAKTSASLLMQREVLWFTVYFFYVPKLRLSSNFN</sequence>
<protein>
    <submittedName>
        <fullName evidence="1">Uncharacterized protein</fullName>
    </submittedName>
</protein>
<dbReference type="Gene3D" id="1.25.40.20">
    <property type="entry name" value="Ankyrin repeat-containing domain"/>
    <property type="match status" value="1"/>
</dbReference>
<comment type="caution">
    <text evidence="1">The sequence shown here is derived from an EMBL/GenBank/DDBJ whole genome shotgun (WGS) entry which is preliminary data.</text>
</comment>